<evidence type="ECO:0000313" key="1">
    <source>
        <dbReference type="EMBL" id="CAI2383294.1"/>
    </source>
</evidence>
<dbReference type="EMBL" id="CAMPGE010025551">
    <property type="protein sequence ID" value="CAI2383294.1"/>
    <property type="molecule type" value="Genomic_DNA"/>
</dbReference>
<sequence length="101" mass="12056">MAYFSYKSYIPSDHDTYKPKEFTELELDSLKISHGERDSCKNYLAEHKQCMITIHQTTKGLFKVNTLKKKQKSHCGYYLDHWFYCRELMFTNAGLTTKRLM</sequence>
<dbReference type="AlphaFoldDB" id="A0AAD1Y2C8"/>
<accession>A0AAD1Y2C8</accession>
<proteinExistence type="predicted"/>
<protein>
    <submittedName>
        <fullName evidence="1">Uncharacterized protein</fullName>
    </submittedName>
</protein>
<comment type="caution">
    <text evidence="1">The sequence shown here is derived from an EMBL/GenBank/DDBJ whole genome shotgun (WGS) entry which is preliminary data.</text>
</comment>
<dbReference type="Proteomes" id="UP001295684">
    <property type="component" value="Unassembled WGS sequence"/>
</dbReference>
<organism evidence="1 2">
    <name type="scientific">Euplotes crassus</name>
    <dbReference type="NCBI Taxonomy" id="5936"/>
    <lineage>
        <taxon>Eukaryota</taxon>
        <taxon>Sar</taxon>
        <taxon>Alveolata</taxon>
        <taxon>Ciliophora</taxon>
        <taxon>Intramacronucleata</taxon>
        <taxon>Spirotrichea</taxon>
        <taxon>Hypotrichia</taxon>
        <taxon>Euplotida</taxon>
        <taxon>Euplotidae</taxon>
        <taxon>Moneuplotes</taxon>
    </lineage>
</organism>
<name>A0AAD1Y2C8_EUPCR</name>
<evidence type="ECO:0000313" key="2">
    <source>
        <dbReference type="Proteomes" id="UP001295684"/>
    </source>
</evidence>
<gene>
    <name evidence="1" type="ORF">ECRASSUSDP1_LOCUS24791</name>
</gene>
<keyword evidence="2" id="KW-1185">Reference proteome</keyword>
<reference evidence="1" key="1">
    <citation type="submission" date="2023-07" db="EMBL/GenBank/DDBJ databases">
        <authorList>
            <consortium name="AG Swart"/>
            <person name="Singh M."/>
            <person name="Singh A."/>
            <person name="Seah K."/>
            <person name="Emmerich C."/>
        </authorList>
    </citation>
    <scope>NUCLEOTIDE SEQUENCE</scope>
    <source>
        <strain evidence="1">DP1</strain>
    </source>
</reference>